<evidence type="ECO:0000313" key="3">
    <source>
        <dbReference type="EMBL" id="EKE28520.1"/>
    </source>
</evidence>
<dbReference type="EC" id="6.-.-.-" evidence="3"/>
<dbReference type="PROSITE" id="PS50975">
    <property type="entry name" value="ATP_GRASP"/>
    <property type="match status" value="1"/>
</dbReference>
<organism evidence="3">
    <name type="scientific">uncultured bacterium</name>
    <name type="common">gcode 4</name>
    <dbReference type="NCBI Taxonomy" id="1234023"/>
    <lineage>
        <taxon>Bacteria</taxon>
        <taxon>environmental samples</taxon>
    </lineage>
</organism>
<accession>K2GYJ9</accession>
<keyword evidence="1" id="KW-0547">Nucleotide-binding</keyword>
<sequence>MEKLNPENVAHTNQRLLVVELQKRWVDVYNVDSSIELIKAVFRWREEYILDRFSSSTPHSQVEITADKYLSKKLMQASGIAATKGEAFSWVDINKAIAYILTELTFPVVLKPNWWSHGDEIVMNIDSIPKFEEAVRDYARKFWERWSFLVEEQFSWDEYRIFIAANWDHAVLHRDPAYVIWDWVRNVTELAETENTKRLANYKKASLCPIIIDPNIIPDSTIIPHKWQKLYVRSNSNLAKWGYSVDMTDIVHPSVIQIAKKVLSSFPWLPYAWIDMLSKDPLIEQSEENYRILEVNSNPWLSMHAFPWAGKPRNVAGIIADIIFPESVEGYWYISTAIDK</sequence>
<dbReference type="EMBL" id="AMFJ01000323">
    <property type="protein sequence ID" value="EKE28520.1"/>
    <property type="molecule type" value="Genomic_DNA"/>
</dbReference>
<evidence type="ECO:0000256" key="1">
    <source>
        <dbReference type="PROSITE-ProRule" id="PRU00409"/>
    </source>
</evidence>
<dbReference type="Gene3D" id="3.30.470.20">
    <property type="entry name" value="ATP-grasp fold, B domain"/>
    <property type="match status" value="2"/>
</dbReference>
<dbReference type="Gene3D" id="3.30.1490.20">
    <property type="entry name" value="ATP-grasp fold, A domain"/>
    <property type="match status" value="1"/>
</dbReference>
<keyword evidence="1" id="KW-0067">ATP-binding</keyword>
<proteinExistence type="predicted"/>
<reference evidence="3" key="1">
    <citation type="journal article" date="2012" name="Science">
        <title>Fermentation, hydrogen, and sulfur metabolism in multiple uncultivated bacterial phyla.</title>
        <authorList>
            <person name="Wrighton K.C."/>
            <person name="Thomas B.C."/>
            <person name="Sharon I."/>
            <person name="Miller C.S."/>
            <person name="Castelle C.J."/>
            <person name="VerBerkmoes N.C."/>
            <person name="Wilkins M.J."/>
            <person name="Hettich R.L."/>
            <person name="Lipton M.S."/>
            <person name="Williams K.H."/>
            <person name="Long P.E."/>
            <person name="Banfield J.F."/>
        </authorList>
    </citation>
    <scope>NUCLEOTIDE SEQUENCE [LARGE SCALE GENOMIC DNA]</scope>
</reference>
<comment type="caution">
    <text evidence="3">The sequence shown here is derived from an EMBL/GenBank/DDBJ whole genome shotgun (WGS) entry which is preliminary data.</text>
</comment>
<dbReference type="GO" id="GO:0005524">
    <property type="term" value="F:ATP binding"/>
    <property type="evidence" value="ECO:0007669"/>
    <property type="project" value="UniProtKB-UniRule"/>
</dbReference>
<dbReference type="InterPro" id="IPR011761">
    <property type="entry name" value="ATP-grasp"/>
</dbReference>
<dbReference type="GO" id="GO:0046872">
    <property type="term" value="F:metal ion binding"/>
    <property type="evidence" value="ECO:0007669"/>
    <property type="project" value="InterPro"/>
</dbReference>
<feature type="domain" description="ATP-grasp" evidence="2">
    <location>
        <begin position="72"/>
        <end position="324"/>
    </location>
</feature>
<dbReference type="GO" id="GO:0016874">
    <property type="term" value="F:ligase activity"/>
    <property type="evidence" value="ECO:0007669"/>
    <property type="project" value="UniProtKB-KW"/>
</dbReference>
<gene>
    <name evidence="3" type="primary">murE3</name>
    <name evidence="3" type="ORF">ACD_3C00049G0002</name>
</gene>
<name>K2GYJ9_9BACT</name>
<dbReference type="AlphaFoldDB" id="K2GYJ9"/>
<keyword evidence="3" id="KW-0436">Ligase</keyword>
<protein>
    <submittedName>
        <fullName evidence="3">Cyanophycin synthetase</fullName>
        <ecNumber evidence="3">6.-.-.-</ecNumber>
    </submittedName>
</protein>
<dbReference type="SUPFAM" id="SSF56059">
    <property type="entry name" value="Glutathione synthetase ATP-binding domain-like"/>
    <property type="match status" value="1"/>
</dbReference>
<dbReference type="InterPro" id="IPR013815">
    <property type="entry name" value="ATP_grasp_subdomain_1"/>
</dbReference>
<evidence type="ECO:0000259" key="2">
    <source>
        <dbReference type="PROSITE" id="PS50975"/>
    </source>
</evidence>